<feature type="modified residue" description="4-aspartylphosphate" evidence="4">
    <location>
        <position position="693"/>
    </location>
</feature>
<evidence type="ECO:0000256" key="5">
    <source>
        <dbReference type="SAM" id="Phobius"/>
    </source>
</evidence>
<evidence type="ECO:0000259" key="6">
    <source>
        <dbReference type="PROSITE" id="PS50109"/>
    </source>
</evidence>
<dbReference type="STRING" id="1379903.ATO8_01990"/>
<dbReference type="PRINTS" id="PR00344">
    <property type="entry name" value="BCTRLSENSOR"/>
</dbReference>
<keyword evidence="9" id="KW-1185">Reference proteome</keyword>
<sequence length="770" mass="82596">MGELGTIDSRTDRAAPRGLMPYGVALILGGGLLVFARSLEHTAFSAILVAAGAALASVALGLAAFALARRRAAAPSIATIERVIGDDATPCLLTGSDLTLRFANRAAVERLDVAPGMALPDVLRDRLAHPAGLLERLARRIDLEGAASEDVLVGDGAVRVSGRLVARDLIYWRVDDFTAAPEDETGVPTLSVGRNGAVLAMNGAARRLLGRRVRDLTELTGGPDPRNGGVYELAACDGRRRFEIRRYQAGPGRSEVALLPATELGALTDRLLESLPIALAKVEPNGVVTAANAEARELLGLEDGPGARLGQYLEGLGRPISDWLADASEGRGLNRPEFLRLSRAPEETFVQVALTRVGGADLIAVMTDATELKTLEAQFVQSQKMQAIGQLAGGIAHDFNNLLTAISGHCDLILLRHDKDDQDYDDLVQINQNANRAASLVGQLLAFSRKQTMKAELLDLRETLADLTHLLNRLVGERVSLELRHEPSLPAIRGDRRQLEQVMMNLVVNARDAMTEGGRILIETERLTLRAPMKRDRAVVEPGEYVMVKVSDTGCGISQDKVRSVFEPFYTTKRDGEGTGLGLSTVYGIIKQSGGFIFLDSDPGVGTEFKLIFPAHARPAATPVQPPAASRPSVPRAHTDAVILLVEDEAPVRAFASRGLRHKGFTVIEAENGEEALSLLEDPALSVDLIVSDMIMPGLDGPAWVRRAREAGRDVGVVFVSGYAADALEASVEEMENAVFLQKPFSLAVLAETVQTRLDETMPPQVTEAG</sequence>
<dbReference type="SMART" id="SM00448">
    <property type="entry name" value="REC"/>
    <property type="match status" value="1"/>
</dbReference>
<dbReference type="FunFam" id="1.10.287.130:FF:000037">
    <property type="entry name" value="Hybrid sensor histidine kinase/response regulator"/>
    <property type="match status" value="1"/>
</dbReference>
<dbReference type="eggNOG" id="COG4191">
    <property type="taxonomic scope" value="Bacteria"/>
</dbReference>
<dbReference type="SUPFAM" id="SSF55874">
    <property type="entry name" value="ATPase domain of HSP90 chaperone/DNA topoisomerase II/histidine kinase"/>
    <property type="match status" value="1"/>
</dbReference>
<dbReference type="InterPro" id="IPR036097">
    <property type="entry name" value="HisK_dim/P_sf"/>
</dbReference>
<keyword evidence="3 4" id="KW-0597">Phosphoprotein</keyword>
<dbReference type="CDD" id="cd00082">
    <property type="entry name" value="HisKA"/>
    <property type="match status" value="1"/>
</dbReference>
<organism evidence="8 9">
    <name type="scientific">Roseivivax marinus</name>
    <dbReference type="NCBI Taxonomy" id="1379903"/>
    <lineage>
        <taxon>Bacteria</taxon>
        <taxon>Pseudomonadati</taxon>
        <taxon>Pseudomonadota</taxon>
        <taxon>Alphaproteobacteria</taxon>
        <taxon>Rhodobacterales</taxon>
        <taxon>Roseobacteraceae</taxon>
        <taxon>Roseivivax</taxon>
    </lineage>
</organism>
<keyword evidence="5" id="KW-1133">Transmembrane helix</keyword>
<keyword evidence="8" id="KW-0808">Transferase</keyword>
<evidence type="ECO:0000313" key="8">
    <source>
        <dbReference type="EMBL" id="ETW14639.1"/>
    </source>
</evidence>
<dbReference type="GO" id="GO:0000155">
    <property type="term" value="F:phosphorelay sensor kinase activity"/>
    <property type="evidence" value="ECO:0007669"/>
    <property type="project" value="InterPro"/>
</dbReference>
<dbReference type="PANTHER" id="PTHR43065">
    <property type="entry name" value="SENSOR HISTIDINE KINASE"/>
    <property type="match status" value="1"/>
</dbReference>
<proteinExistence type="predicted"/>
<dbReference type="Gene3D" id="3.30.565.10">
    <property type="entry name" value="Histidine kinase-like ATPase, C-terminal domain"/>
    <property type="match status" value="1"/>
</dbReference>
<dbReference type="Pfam" id="PF02518">
    <property type="entry name" value="HATPase_c"/>
    <property type="match status" value="1"/>
</dbReference>
<keyword evidence="5" id="KW-0812">Transmembrane</keyword>
<evidence type="ECO:0000256" key="3">
    <source>
        <dbReference type="ARBA" id="ARBA00022553"/>
    </source>
</evidence>
<reference evidence="8 9" key="1">
    <citation type="journal article" date="2014" name="Antonie Van Leeuwenhoek">
        <title>Roseivivax atlanticus sp. nov., isolated from surface seawater of the Atlantic Ocean.</title>
        <authorList>
            <person name="Li G."/>
            <person name="Lai Q."/>
            <person name="Liu X."/>
            <person name="Sun F."/>
            <person name="Shao Z."/>
        </authorList>
    </citation>
    <scope>NUCLEOTIDE SEQUENCE [LARGE SCALE GENOMIC DNA]</scope>
    <source>
        <strain evidence="8 9">22II-s10s</strain>
    </source>
</reference>
<dbReference type="InterPro" id="IPR003661">
    <property type="entry name" value="HisK_dim/P_dom"/>
</dbReference>
<evidence type="ECO:0000256" key="4">
    <source>
        <dbReference type="PROSITE-ProRule" id="PRU00169"/>
    </source>
</evidence>
<evidence type="ECO:0000259" key="7">
    <source>
        <dbReference type="PROSITE" id="PS50110"/>
    </source>
</evidence>
<dbReference type="Pfam" id="PF00512">
    <property type="entry name" value="HisKA"/>
    <property type="match status" value="1"/>
</dbReference>
<dbReference type="SUPFAM" id="SSF47384">
    <property type="entry name" value="Homodimeric domain of signal transducing histidine kinase"/>
    <property type="match status" value="1"/>
</dbReference>
<dbReference type="RefSeq" id="WP_240476899.1">
    <property type="nucleotide sequence ID" value="NZ_AQQW01000001.1"/>
</dbReference>
<feature type="domain" description="Histidine kinase" evidence="6">
    <location>
        <begin position="394"/>
        <end position="617"/>
    </location>
</feature>
<dbReference type="PANTHER" id="PTHR43065:SF42">
    <property type="entry name" value="TWO-COMPONENT SENSOR PPRA"/>
    <property type="match status" value="1"/>
</dbReference>
<dbReference type="InterPro" id="IPR001789">
    <property type="entry name" value="Sig_transdc_resp-reg_receiver"/>
</dbReference>
<feature type="transmembrane region" description="Helical" evidence="5">
    <location>
        <begin position="19"/>
        <end position="36"/>
    </location>
</feature>
<dbReference type="AlphaFoldDB" id="W4HPL4"/>
<dbReference type="PROSITE" id="PS50109">
    <property type="entry name" value="HIS_KIN"/>
    <property type="match status" value="1"/>
</dbReference>
<feature type="transmembrane region" description="Helical" evidence="5">
    <location>
        <begin position="43"/>
        <end position="68"/>
    </location>
</feature>
<evidence type="ECO:0000256" key="2">
    <source>
        <dbReference type="ARBA" id="ARBA00012438"/>
    </source>
</evidence>
<comment type="caution">
    <text evidence="8">The sequence shown here is derived from an EMBL/GenBank/DDBJ whole genome shotgun (WGS) entry which is preliminary data.</text>
</comment>
<keyword evidence="5" id="KW-0472">Membrane</keyword>
<dbReference type="InterPro" id="IPR003594">
    <property type="entry name" value="HATPase_dom"/>
</dbReference>
<dbReference type="InterPro" id="IPR004358">
    <property type="entry name" value="Sig_transdc_His_kin-like_C"/>
</dbReference>
<dbReference type="EC" id="2.7.13.3" evidence="2"/>
<dbReference type="InterPro" id="IPR036890">
    <property type="entry name" value="HATPase_C_sf"/>
</dbReference>
<keyword evidence="8" id="KW-0418">Kinase</keyword>
<dbReference type="Gene3D" id="3.40.50.2300">
    <property type="match status" value="1"/>
</dbReference>
<dbReference type="SMART" id="SM00388">
    <property type="entry name" value="HisKA"/>
    <property type="match status" value="1"/>
</dbReference>
<dbReference type="EMBL" id="AQQW01000001">
    <property type="protein sequence ID" value="ETW14639.1"/>
    <property type="molecule type" value="Genomic_DNA"/>
</dbReference>
<dbReference type="Gene3D" id="3.30.450.20">
    <property type="entry name" value="PAS domain"/>
    <property type="match status" value="1"/>
</dbReference>
<gene>
    <name evidence="8" type="ORF">ATO8_01990</name>
</gene>
<dbReference type="InterPro" id="IPR011006">
    <property type="entry name" value="CheY-like_superfamily"/>
</dbReference>
<dbReference type="InterPro" id="IPR005467">
    <property type="entry name" value="His_kinase_dom"/>
</dbReference>
<dbReference type="PROSITE" id="PS50110">
    <property type="entry name" value="RESPONSE_REGULATORY"/>
    <property type="match status" value="1"/>
</dbReference>
<dbReference type="PATRIC" id="fig|1317118.6.peg.409"/>
<dbReference type="Gene3D" id="1.10.287.130">
    <property type="match status" value="1"/>
</dbReference>
<feature type="domain" description="Response regulatory" evidence="7">
    <location>
        <begin position="642"/>
        <end position="758"/>
    </location>
</feature>
<name>W4HPL4_9RHOB</name>
<dbReference type="Proteomes" id="UP000019063">
    <property type="component" value="Unassembled WGS sequence"/>
</dbReference>
<dbReference type="SUPFAM" id="SSF52172">
    <property type="entry name" value="CheY-like"/>
    <property type="match status" value="1"/>
</dbReference>
<evidence type="ECO:0000256" key="1">
    <source>
        <dbReference type="ARBA" id="ARBA00000085"/>
    </source>
</evidence>
<evidence type="ECO:0000313" key="9">
    <source>
        <dbReference type="Proteomes" id="UP000019063"/>
    </source>
</evidence>
<protein>
    <recommendedName>
        <fullName evidence="2">histidine kinase</fullName>
        <ecNumber evidence="2">2.7.13.3</ecNumber>
    </recommendedName>
</protein>
<comment type="catalytic activity">
    <reaction evidence="1">
        <text>ATP + protein L-histidine = ADP + protein N-phospho-L-histidine.</text>
        <dbReference type="EC" id="2.7.13.3"/>
    </reaction>
</comment>
<dbReference type="SMART" id="SM00387">
    <property type="entry name" value="HATPase_c"/>
    <property type="match status" value="1"/>
</dbReference>
<dbReference type="Pfam" id="PF00072">
    <property type="entry name" value="Response_reg"/>
    <property type="match status" value="1"/>
</dbReference>
<accession>W4HPL4</accession>